<evidence type="ECO:0000259" key="4">
    <source>
        <dbReference type="SMART" id="SM00906"/>
    </source>
</evidence>
<dbReference type="GO" id="GO:0008270">
    <property type="term" value="F:zinc ion binding"/>
    <property type="evidence" value="ECO:0007669"/>
    <property type="project" value="InterPro"/>
</dbReference>
<comment type="subcellular location">
    <subcellularLocation>
        <location evidence="1">Nucleus</location>
    </subcellularLocation>
</comment>
<evidence type="ECO:0000256" key="1">
    <source>
        <dbReference type="ARBA" id="ARBA00004123"/>
    </source>
</evidence>
<dbReference type="VEuPathDB" id="FungiDB:PV08_05123"/>
<dbReference type="GO" id="GO:0003677">
    <property type="term" value="F:DNA binding"/>
    <property type="evidence" value="ECO:0007669"/>
    <property type="project" value="InterPro"/>
</dbReference>
<dbReference type="Proteomes" id="UP000053328">
    <property type="component" value="Unassembled WGS sequence"/>
</dbReference>
<dbReference type="CDD" id="cd12148">
    <property type="entry name" value="fungal_TF_MHR"/>
    <property type="match status" value="1"/>
</dbReference>
<dbReference type="PANTHER" id="PTHR31001:SF87">
    <property type="entry name" value="COL-21"/>
    <property type="match status" value="1"/>
</dbReference>
<dbReference type="STRING" id="91928.A0A0D2BG10"/>
<dbReference type="PANTHER" id="PTHR31001">
    <property type="entry name" value="UNCHARACTERIZED TRANSCRIPTIONAL REGULATORY PROTEIN"/>
    <property type="match status" value="1"/>
</dbReference>
<dbReference type="GeneID" id="27332206"/>
<dbReference type="SMART" id="SM00906">
    <property type="entry name" value="Fungal_trans"/>
    <property type="match status" value="1"/>
</dbReference>
<organism evidence="5 6">
    <name type="scientific">Exophiala spinifera</name>
    <dbReference type="NCBI Taxonomy" id="91928"/>
    <lineage>
        <taxon>Eukaryota</taxon>
        <taxon>Fungi</taxon>
        <taxon>Dikarya</taxon>
        <taxon>Ascomycota</taxon>
        <taxon>Pezizomycotina</taxon>
        <taxon>Eurotiomycetes</taxon>
        <taxon>Chaetothyriomycetidae</taxon>
        <taxon>Chaetothyriales</taxon>
        <taxon>Herpotrichiellaceae</taxon>
        <taxon>Exophiala</taxon>
    </lineage>
</organism>
<feature type="region of interest" description="Disordered" evidence="3">
    <location>
        <begin position="272"/>
        <end position="296"/>
    </location>
</feature>
<dbReference type="RefSeq" id="XP_016238144.1">
    <property type="nucleotide sequence ID" value="XM_016379467.1"/>
</dbReference>
<evidence type="ECO:0000313" key="5">
    <source>
        <dbReference type="EMBL" id="KIW17928.1"/>
    </source>
</evidence>
<dbReference type="Pfam" id="PF04082">
    <property type="entry name" value="Fungal_trans"/>
    <property type="match status" value="1"/>
</dbReference>
<feature type="domain" description="Xylanolytic transcriptional activator regulatory" evidence="4">
    <location>
        <begin position="203"/>
        <end position="282"/>
    </location>
</feature>
<dbReference type="InterPro" id="IPR007219">
    <property type="entry name" value="XnlR_reg_dom"/>
</dbReference>
<evidence type="ECO:0000256" key="2">
    <source>
        <dbReference type="ARBA" id="ARBA00023242"/>
    </source>
</evidence>
<dbReference type="GO" id="GO:0005634">
    <property type="term" value="C:nucleus"/>
    <property type="evidence" value="ECO:0007669"/>
    <property type="project" value="UniProtKB-SubCell"/>
</dbReference>
<sequence>MSSQDHKDLVNVLGYSTHSKYNSLSLVKMVGVASSSTSSPLSTLGSKHIALDHKYRSLIRQLPSKEYIDILVRQFFSDINWHYDVIDEITFHQQLETWRRIPYSAQSNATTVLPGDVFAFPCLLFQVMAHALIHQPVTDGSCASLESLKYASEMTFVDLARDFSEAGFTILESIAKKEVTVVAVQAELLRASFLKNTGNAIQAWHVLGIAVRDAQEVGLHAESVSLTPPVSIDTRWEKETRRKLWFVLHNWDIHMAVVLGRPIATMMAAENSPNLPEDLAQRESGMPPRRRSAQDPPTPFSVIYVGYRVAYRYFPRVHAIENRGARTEDYQIVRETHTAIVENVDRLPLWCRYEDPDVHFDKLTGCHWLPAARQALTSGIYFVLLSLHRPYIFTMAESRTEALKASLKILTVQRRLHYLSEPRQYISFSMVYPLFDAMVISLATVTLFPNENLDIFPELVRDVRWGIDVLSMIGEHNTMARSAHGVVKKLFSHLGQSGEQASQQLSNKSEGGDCSHTGTANVYSADTHLIGDSTDGNIDVDLSSPSYQRTELGALHPHNFNFDTLLPPRPTQDLIYQNIYAPNPQEAYQGPDLWLESAELGGIYQDNNFWSLMNEFS</sequence>
<accession>A0A0D2BG10</accession>
<dbReference type="AlphaFoldDB" id="A0A0D2BG10"/>
<dbReference type="OrthoDB" id="5344325at2759"/>
<name>A0A0D2BG10_9EURO</name>
<dbReference type="GO" id="GO:0006351">
    <property type="term" value="P:DNA-templated transcription"/>
    <property type="evidence" value="ECO:0007669"/>
    <property type="project" value="InterPro"/>
</dbReference>
<reference evidence="5 6" key="1">
    <citation type="submission" date="2015-01" db="EMBL/GenBank/DDBJ databases">
        <title>The Genome Sequence of Exophiala spinifera CBS89968.</title>
        <authorList>
            <consortium name="The Broad Institute Genomics Platform"/>
            <person name="Cuomo C."/>
            <person name="de Hoog S."/>
            <person name="Gorbushina A."/>
            <person name="Stielow B."/>
            <person name="Teixiera M."/>
            <person name="Abouelleil A."/>
            <person name="Chapman S.B."/>
            <person name="Priest M."/>
            <person name="Young S.K."/>
            <person name="Wortman J."/>
            <person name="Nusbaum C."/>
            <person name="Birren B."/>
        </authorList>
    </citation>
    <scope>NUCLEOTIDE SEQUENCE [LARGE SCALE GENOMIC DNA]</scope>
    <source>
        <strain evidence="5 6">CBS 89968</strain>
    </source>
</reference>
<evidence type="ECO:0000256" key="3">
    <source>
        <dbReference type="SAM" id="MobiDB-lite"/>
    </source>
</evidence>
<dbReference type="HOGENOM" id="CLU_013838_0_0_1"/>
<protein>
    <recommendedName>
        <fullName evidence="4">Xylanolytic transcriptional activator regulatory domain-containing protein</fullName>
    </recommendedName>
</protein>
<keyword evidence="2" id="KW-0539">Nucleus</keyword>
<dbReference type="EMBL" id="KN847494">
    <property type="protein sequence ID" value="KIW17928.1"/>
    <property type="molecule type" value="Genomic_DNA"/>
</dbReference>
<dbReference type="InterPro" id="IPR050613">
    <property type="entry name" value="Sec_Metabolite_Reg"/>
</dbReference>
<proteinExistence type="predicted"/>
<keyword evidence="6" id="KW-1185">Reference proteome</keyword>
<gene>
    <name evidence="5" type="ORF">PV08_05123</name>
</gene>
<evidence type="ECO:0000313" key="6">
    <source>
        <dbReference type="Proteomes" id="UP000053328"/>
    </source>
</evidence>